<dbReference type="InterPro" id="IPR002885">
    <property type="entry name" value="PPR_rpt"/>
</dbReference>
<feature type="repeat" description="PPR" evidence="3">
    <location>
        <begin position="631"/>
        <end position="665"/>
    </location>
</feature>
<evidence type="ECO:0000256" key="1">
    <source>
        <dbReference type="ARBA" id="ARBA00022737"/>
    </source>
</evidence>
<dbReference type="FunFam" id="1.25.40.10:FF:000412">
    <property type="entry name" value="Putative pentatricopeptide repeat-containing protein"/>
    <property type="match status" value="1"/>
</dbReference>
<proteinExistence type="inferred from homology"/>
<evidence type="ECO:0000313" key="4">
    <source>
        <dbReference type="EMBL" id="KAJ8769211.1"/>
    </source>
</evidence>
<dbReference type="FunFam" id="1.25.40.10:FF:000090">
    <property type="entry name" value="Pentatricopeptide repeat-containing protein, chloroplastic"/>
    <property type="match status" value="1"/>
</dbReference>
<dbReference type="Pfam" id="PF01535">
    <property type="entry name" value="PPR"/>
    <property type="match status" value="7"/>
</dbReference>
<accession>A0AAV8TQI0</accession>
<comment type="caution">
    <text evidence="4">The sequence shown here is derived from an EMBL/GenBank/DDBJ whole genome shotgun (WGS) entry which is preliminary data.</text>
</comment>
<dbReference type="PANTHER" id="PTHR47926:SF481">
    <property type="entry name" value="TETRATRICOPEPTIDE-LIKE HELICAL DOMAIN SUPERFAMILY"/>
    <property type="match status" value="1"/>
</dbReference>
<dbReference type="AlphaFoldDB" id="A0AAV8TQI0"/>
<evidence type="ECO:0000256" key="3">
    <source>
        <dbReference type="PROSITE-ProRule" id="PRU00708"/>
    </source>
</evidence>
<dbReference type="InterPro" id="IPR011990">
    <property type="entry name" value="TPR-like_helical_dom_sf"/>
</dbReference>
<evidence type="ECO:0000256" key="2">
    <source>
        <dbReference type="ARBA" id="ARBA00061659"/>
    </source>
</evidence>
<dbReference type="Pfam" id="PF20431">
    <property type="entry name" value="E_motif"/>
    <property type="match status" value="1"/>
</dbReference>
<dbReference type="PROSITE" id="PS51375">
    <property type="entry name" value="PPR"/>
    <property type="match status" value="6"/>
</dbReference>
<feature type="repeat" description="PPR" evidence="3">
    <location>
        <begin position="531"/>
        <end position="565"/>
    </location>
</feature>
<reference evidence="4 5" key="1">
    <citation type="submission" date="2021-09" db="EMBL/GenBank/DDBJ databases">
        <title>Genomic insights and catalytic innovation underlie evolution of tropane alkaloids biosynthesis.</title>
        <authorList>
            <person name="Wang Y.-J."/>
            <person name="Tian T."/>
            <person name="Huang J.-P."/>
            <person name="Huang S.-X."/>
        </authorList>
    </citation>
    <scope>NUCLEOTIDE SEQUENCE [LARGE SCALE GENOMIC DNA]</scope>
    <source>
        <strain evidence="4">KIB-2018</strain>
        <tissue evidence="4">Leaf</tissue>
    </source>
</reference>
<dbReference type="InterPro" id="IPR046848">
    <property type="entry name" value="E_motif"/>
</dbReference>
<dbReference type="EMBL" id="JAIWQS010000003">
    <property type="protein sequence ID" value="KAJ8769211.1"/>
    <property type="molecule type" value="Genomic_DNA"/>
</dbReference>
<dbReference type="FunFam" id="1.25.40.10:FF:000724">
    <property type="entry name" value="Putative pentatricopeptide repeat-containing protein"/>
    <property type="match status" value="1"/>
</dbReference>
<sequence length="856" mass="95349">MLEIDSVWNGHLRDYQLISSVLKSCAALSAISWGKTLHAGILRKGFLACNYVSKALLNMYAKCGALNDCTKLFGEIGNYGPDTVFWNILLSGFAGSQSPVHHAETLRLFNAMRASHQAKPSSVTAAIILPVCARIGDVNTGKGIHCYATKSGLATHTVVGNALVSMYAKCRLVDKDAYVAFSGIKEKDVVSWNAIIAGFSENKLKEGAFSLFNLMLRDQIKPNHATIASILPVCASMDKNAAYCLGKEIHCYALRHNEFFADASVCNALISFYSKVGYAEEAELLFRRMESKDLVSWNSLIAGYATNDDWSTSLKLFHELVAEIIWPDSVTLVTILPVCAQLKHLQLGREIHGYVLRHFCLYQDISVGNALVKFYAKCGKTEAAYYTFLMICRRDIISWNSMLDAFVEGRRDTQFIALLQWMFKEGIRPDYITILAILQFCSNVSELDKVKETHGYSIRCGLSSCDVEPTFENALLDAYAKCGEIEYAFKVFQTLSENRNLISFNSLISGYVSSGMVDDACMIFNRMHATDLTTWNLMIRAYAENDCNEQALDLFHQLQARRMKPDTVTIMGLLPVCTQIASLHLVRQCHGYVIRSCFEDMHMEAALLDVYAKCGGIGCAFKLFKSNPNKDLVMFTAMVSGYAMHGMGEDALKVFSCMHESNVKPDHVIITAVLSACSHSGLIDEGLKIFYSMEKLYGMKPTVEQYSCVVDLLARGGRINDAFSVVTGMPIEANANVWGTLLGACRMHHEVELGKFVADHLFQIEASNIGNYVVLSNLYAADAKWDEVMKVRKLMKIRDLKKPAGCSWIEVERINNLFVASDSCHPERSIIFTVLGVLDQHIKNPFKLSEQLGFSL</sequence>
<feature type="repeat" description="PPR" evidence="3">
    <location>
        <begin position="500"/>
        <end position="530"/>
    </location>
</feature>
<dbReference type="Proteomes" id="UP001159364">
    <property type="component" value="Linkage Group LG03"/>
</dbReference>
<keyword evidence="1" id="KW-0677">Repeat</keyword>
<dbReference type="FunFam" id="1.25.40.10:FF:000196">
    <property type="entry name" value="Pentatricopeptide repeat-containing protein At4g14850"/>
    <property type="match status" value="1"/>
</dbReference>
<feature type="repeat" description="PPR" evidence="3">
    <location>
        <begin position="262"/>
        <end position="296"/>
    </location>
</feature>
<evidence type="ECO:0000313" key="5">
    <source>
        <dbReference type="Proteomes" id="UP001159364"/>
    </source>
</evidence>
<gene>
    <name evidence="4" type="ORF">K2173_000986</name>
</gene>
<protein>
    <recommendedName>
        <fullName evidence="6">Pentatricopeptide repeat-containing protein</fullName>
    </recommendedName>
</protein>
<dbReference type="InterPro" id="IPR046960">
    <property type="entry name" value="PPR_At4g14850-like_plant"/>
</dbReference>
<comment type="similarity">
    <text evidence="2">Belongs to the PPR family. PCMP-E subfamily.</text>
</comment>
<evidence type="ECO:0008006" key="6">
    <source>
        <dbReference type="Google" id="ProtNLM"/>
    </source>
</evidence>
<feature type="repeat" description="PPR" evidence="3">
    <location>
        <begin position="188"/>
        <end position="222"/>
    </location>
</feature>
<dbReference type="NCBIfam" id="TIGR00756">
    <property type="entry name" value="PPR"/>
    <property type="match status" value="6"/>
</dbReference>
<dbReference type="GO" id="GO:0009451">
    <property type="term" value="P:RNA modification"/>
    <property type="evidence" value="ECO:0007669"/>
    <property type="project" value="InterPro"/>
</dbReference>
<dbReference type="GO" id="GO:0003723">
    <property type="term" value="F:RNA binding"/>
    <property type="evidence" value="ECO:0007669"/>
    <property type="project" value="InterPro"/>
</dbReference>
<keyword evidence="5" id="KW-1185">Reference proteome</keyword>
<name>A0AAV8TQI0_9ROSI</name>
<feature type="repeat" description="PPR" evidence="3">
    <location>
        <begin position="395"/>
        <end position="429"/>
    </location>
</feature>
<dbReference type="Gene3D" id="1.25.40.10">
    <property type="entry name" value="Tetratricopeptide repeat domain"/>
    <property type="match status" value="6"/>
</dbReference>
<dbReference type="Pfam" id="PF13041">
    <property type="entry name" value="PPR_2"/>
    <property type="match status" value="1"/>
</dbReference>
<dbReference type="PANTHER" id="PTHR47926">
    <property type="entry name" value="PENTATRICOPEPTIDE REPEAT-CONTAINING PROTEIN"/>
    <property type="match status" value="1"/>
</dbReference>
<organism evidence="4 5">
    <name type="scientific">Erythroxylum novogranatense</name>
    <dbReference type="NCBI Taxonomy" id="1862640"/>
    <lineage>
        <taxon>Eukaryota</taxon>
        <taxon>Viridiplantae</taxon>
        <taxon>Streptophyta</taxon>
        <taxon>Embryophyta</taxon>
        <taxon>Tracheophyta</taxon>
        <taxon>Spermatophyta</taxon>
        <taxon>Magnoliopsida</taxon>
        <taxon>eudicotyledons</taxon>
        <taxon>Gunneridae</taxon>
        <taxon>Pentapetalae</taxon>
        <taxon>rosids</taxon>
        <taxon>fabids</taxon>
        <taxon>Malpighiales</taxon>
        <taxon>Erythroxylaceae</taxon>
        <taxon>Erythroxylum</taxon>
    </lineage>
</organism>
<dbReference type="FunFam" id="1.25.40.10:FF:000361">
    <property type="entry name" value="Pentatricopeptide repeat-containing protein chloroplastic"/>
    <property type="match status" value="1"/>
</dbReference>